<name>A0A6G0U958_APHGL</name>
<organism evidence="1 2">
    <name type="scientific">Aphis glycines</name>
    <name type="common">Soybean aphid</name>
    <dbReference type="NCBI Taxonomy" id="307491"/>
    <lineage>
        <taxon>Eukaryota</taxon>
        <taxon>Metazoa</taxon>
        <taxon>Ecdysozoa</taxon>
        <taxon>Arthropoda</taxon>
        <taxon>Hexapoda</taxon>
        <taxon>Insecta</taxon>
        <taxon>Pterygota</taxon>
        <taxon>Neoptera</taxon>
        <taxon>Paraneoptera</taxon>
        <taxon>Hemiptera</taxon>
        <taxon>Sternorrhyncha</taxon>
        <taxon>Aphidomorpha</taxon>
        <taxon>Aphidoidea</taxon>
        <taxon>Aphididae</taxon>
        <taxon>Aphidini</taxon>
        <taxon>Aphis</taxon>
        <taxon>Aphis</taxon>
    </lineage>
</organism>
<comment type="caution">
    <text evidence="1">The sequence shown here is derived from an EMBL/GenBank/DDBJ whole genome shotgun (WGS) entry which is preliminary data.</text>
</comment>
<accession>A0A6G0U958</accession>
<gene>
    <name evidence="1" type="ORF">AGLY_000298</name>
</gene>
<protein>
    <submittedName>
        <fullName evidence="1">Uncharacterized protein</fullName>
    </submittedName>
</protein>
<proteinExistence type="predicted"/>
<sequence>MITCCWRYFCPIYFTLLATSSQFSILKSINNITTFFINYKNKSYLWRIKCICFMNLSGRSSIHSTRWWWWLCMFNWQRIRIRISFSGSRGGGGTTDIVAIDCCLFSLLLDPVFLSLIGYSGSKSMDDMIFTSRLECSFVNCFSITSDKINNLIFFFRFAIGMLHYIRLIFSSTSNSFICMERIEFSLSRDSLAVNFACGGLVVSCGGDNCGKVFVGEGALCVSLSHNTRLVSSQLEVLDPDSSSSVRAGFCSLPFWLLFCPTNLLISLQRVPCSRIPFFNALVSSSVQPSKVSVLILFDVPTTPSAIKRLWIRLKQAEQHFVVVGPISKKKIDGNGQYITRRFWDRTTLQRQVLQTLAPGIISSGFTPYCAASDGFSVLGHATFSALQTAHIPLVMYSIKIKRTGKAARESSSHQPIGAADFTTDEYFNNNHYFSFITILPVQSCTVLWHLT</sequence>
<evidence type="ECO:0000313" key="2">
    <source>
        <dbReference type="Proteomes" id="UP000475862"/>
    </source>
</evidence>
<dbReference type="Proteomes" id="UP000475862">
    <property type="component" value="Unassembled WGS sequence"/>
</dbReference>
<keyword evidence="2" id="KW-1185">Reference proteome</keyword>
<dbReference type="EMBL" id="VYZN01000001">
    <property type="protein sequence ID" value="KAE9544756.1"/>
    <property type="molecule type" value="Genomic_DNA"/>
</dbReference>
<evidence type="ECO:0000313" key="1">
    <source>
        <dbReference type="EMBL" id="KAE9544756.1"/>
    </source>
</evidence>
<dbReference type="OrthoDB" id="4845755at2759"/>
<reference evidence="1 2" key="1">
    <citation type="submission" date="2019-08" db="EMBL/GenBank/DDBJ databases">
        <title>The genome of the soybean aphid Biotype 1, its phylome, world population structure and adaptation to the North American continent.</title>
        <authorList>
            <person name="Giordano R."/>
            <person name="Donthu R.K."/>
            <person name="Hernandez A.G."/>
            <person name="Wright C.L."/>
            <person name="Zimin A.V."/>
        </authorList>
    </citation>
    <scope>NUCLEOTIDE SEQUENCE [LARGE SCALE GENOMIC DNA]</scope>
    <source>
        <tissue evidence="1">Whole aphids</tissue>
    </source>
</reference>
<dbReference type="AlphaFoldDB" id="A0A6G0U958"/>